<dbReference type="Pfam" id="PF02615">
    <property type="entry name" value="Ldh_2"/>
    <property type="match status" value="1"/>
</dbReference>
<keyword evidence="4" id="KW-1185">Reference proteome</keyword>
<dbReference type="SUPFAM" id="SSF89733">
    <property type="entry name" value="L-sulfolactate dehydrogenase-like"/>
    <property type="match status" value="1"/>
</dbReference>
<dbReference type="RefSeq" id="WP_077401549.1">
    <property type="nucleotide sequence ID" value="NZ_CP019650.1"/>
</dbReference>
<dbReference type="InterPro" id="IPR043144">
    <property type="entry name" value="Mal/L-sulf/L-lact_DH-like_ah"/>
</dbReference>
<keyword evidence="2" id="KW-0560">Oxidoreductase</keyword>
<dbReference type="PANTHER" id="PTHR11091:SF0">
    <property type="entry name" value="MALATE DEHYDROGENASE"/>
    <property type="match status" value="1"/>
</dbReference>
<comment type="similarity">
    <text evidence="1">Belongs to the LDH2/MDH2 oxidoreductase family.</text>
</comment>
<dbReference type="OrthoDB" id="9769447at2"/>
<name>A0A1Q2M3B6_9GAMM</name>
<dbReference type="KEGG" id="maga:Mag101_04820"/>
<dbReference type="AlphaFoldDB" id="A0A1Q2M3B6"/>
<protein>
    <recommendedName>
        <fullName evidence="5">Lactate dehydrogenase</fullName>
    </recommendedName>
</protein>
<evidence type="ECO:0000256" key="2">
    <source>
        <dbReference type="ARBA" id="ARBA00023002"/>
    </source>
</evidence>
<gene>
    <name evidence="3" type="ORF">Mag101_04820</name>
</gene>
<dbReference type="InterPro" id="IPR036111">
    <property type="entry name" value="Mal/L-sulfo/L-lacto_DH-like_sf"/>
</dbReference>
<reference evidence="3" key="1">
    <citation type="submission" date="2017-02" db="EMBL/GenBank/DDBJ databases">
        <title>Genome of Microbulbifer agarilyticus GP101.</title>
        <authorList>
            <person name="Jung J."/>
            <person name="Bae S.S."/>
            <person name="Baek K."/>
        </authorList>
    </citation>
    <scope>NUCLEOTIDE SEQUENCE [LARGE SCALE GENOMIC DNA]</scope>
    <source>
        <strain evidence="3">GP101</strain>
    </source>
</reference>
<dbReference type="InterPro" id="IPR043143">
    <property type="entry name" value="Mal/L-sulf/L-lact_DH-like_NADP"/>
</dbReference>
<sequence length="350" mass="37468">MSTRYNAQALKEFASTLFASTGIASDRADTMAEVFLEADLMGFTTHGLNRVASNLQWLQSGVSRLAGEPHVLLDRGNILNWDAEFLPGPWVVSQAIDEALARVEQFGVVSITIRRSQHIACLAAYLPKILERNCVGILTCSTPAERTVAPQGSKTPLFSANPIAFGAPAGDYPLLFDISMSATAGGYVARAEREGKKLPHLYLKDSEGNPSDDPAAFANGGSILPVGGMDHGYKGAALSAMLEVLSMGLGGYGRADDVAQDDEANSVFLQVIDPQAFGDAQHFLRQTEALTALWSSCESDGDGEVRVPGKRAWGLRRQQLQQGVSLYPLIEGDLKALARTYGVPFPQPIG</sequence>
<dbReference type="PANTHER" id="PTHR11091">
    <property type="entry name" value="OXIDOREDUCTASE-RELATED"/>
    <property type="match status" value="1"/>
</dbReference>
<dbReference type="Gene3D" id="1.10.1530.10">
    <property type="match status" value="1"/>
</dbReference>
<evidence type="ECO:0008006" key="5">
    <source>
        <dbReference type="Google" id="ProtNLM"/>
    </source>
</evidence>
<accession>A0A1Q2M3B6</accession>
<dbReference type="InterPro" id="IPR003767">
    <property type="entry name" value="Malate/L-lactate_DH-like"/>
</dbReference>
<dbReference type="EMBL" id="CP019650">
    <property type="protein sequence ID" value="AQQ67038.1"/>
    <property type="molecule type" value="Genomic_DNA"/>
</dbReference>
<evidence type="ECO:0000313" key="3">
    <source>
        <dbReference type="EMBL" id="AQQ67038.1"/>
    </source>
</evidence>
<dbReference type="STRING" id="260552.Mag101_04820"/>
<evidence type="ECO:0000313" key="4">
    <source>
        <dbReference type="Proteomes" id="UP000188219"/>
    </source>
</evidence>
<dbReference type="GO" id="GO:0016491">
    <property type="term" value="F:oxidoreductase activity"/>
    <property type="evidence" value="ECO:0007669"/>
    <property type="project" value="UniProtKB-KW"/>
</dbReference>
<dbReference type="Gene3D" id="3.30.1370.60">
    <property type="entry name" value="Hypothetical oxidoreductase yiak, domain 2"/>
    <property type="match status" value="1"/>
</dbReference>
<dbReference type="Proteomes" id="UP000188219">
    <property type="component" value="Chromosome"/>
</dbReference>
<proteinExistence type="inferred from homology"/>
<evidence type="ECO:0000256" key="1">
    <source>
        <dbReference type="ARBA" id="ARBA00006056"/>
    </source>
</evidence>
<organism evidence="3 4">
    <name type="scientific">Microbulbifer agarilyticus</name>
    <dbReference type="NCBI Taxonomy" id="260552"/>
    <lineage>
        <taxon>Bacteria</taxon>
        <taxon>Pseudomonadati</taxon>
        <taxon>Pseudomonadota</taxon>
        <taxon>Gammaproteobacteria</taxon>
        <taxon>Cellvibrionales</taxon>
        <taxon>Microbulbiferaceae</taxon>
        <taxon>Microbulbifer</taxon>
    </lineage>
</organism>